<name>A0AAV9H6A4_9PEZI</name>
<evidence type="ECO:0000256" key="2">
    <source>
        <dbReference type="ARBA" id="ARBA00023002"/>
    </source>
</evidence>
<sequence length="393" mass="42158">MRLSQLLEGGVVLATAHGAAATGYTPASTIKTDALAVAALANLAAYSATNPNPSSCNVLNAAKRREWSSLSGAQRIAYTDAVKCLMSRPSQLDPVAVPGAKTRYDDFVAVHINQTLSIHGTANFLSWHRLFTWAFEQALRTECGYDGYQPYWNWGKTAFDPNGSPVFDGSATSMGGNGVYVPHNCTNGLPTGLNCIPPGNGGGCVETGPFVNFTVNLGPIAPTLAAPGVVPASSFFAHNPRCLRRDVNSWVSSNWTRDIDSWDLITKYNDILSFQNRMQGDFATGFYGVHTGGHFTMAGDPGGDLFASPGDPAFWLHHGQIDRTWWIWQNYKSPQTRTSALAGTITINNTPPSRNGTLEDVLDLSVLLSAPTTIAKVMSTIGMTGGPLCYIYV</sequence>
<gene>
    <name evidence="5" type="ORF">QBC34DRAFT_432725</name>
</gene>
<evidence type="ECO:0000313" key="5">
    <source>
        <dbReference type="EMBL" id="KAK4455401.1"/>
    </source>
</evidence>
<organism evidence="5 6">
    <name type="scientific">Podospora aff. communis PSN243</name>
    <dbReference type="NCBI Taxonomy" id="3040156"/>
    <lineage>
        <taxon>Eukaryota</taxon>
        <taxon>Fungi</taxon>
        <taxon>Dikarya</taxon>
        <taxon>Ascomycota</taxon>
        <taxon>Pezizomycotina</taxon>
        <taxon>Sordariomycetes</taxon>
        <taxon>Sordariomycetidae</taxon>
        <taxon>Sordariales</taxon>
        <taxon>Podosporaceae</taxon>
        <taxon>Podospora</taxon>
    </lineage>
</organism>
<comment type="caution">
    <text evidence="5">The sequence shown here is derived from an EMBL/GenBank/DDBJ whole genome shotgun (WGS) entry which is preliminary data.</text>
</comment>
<keyword evidence="2" id="KW-0560">Oxidoreductase</keyword>
<evidence type="ECO:0000259" key="3">
    <source>
        <dbReference type="PROSITE" id="PS00497"/>
    </source>
</evidence>
<dbReference type="InterPro" id="IPR050316">
    <property type="entry name" value="Tyrosinase/Hemocyanin"/>
</dbReference>
<dbReference type="Gene3D" id="1.10.1280.10">
    <property type="entry name" value="Di-copper center containing domain from catechol oxidase"/>
    <property type="match status" value="1"/>
</dbReference>
<accession>A0AAV9H6A4</accession>
<dbReference type="AlphaFoldDB" id="A0AAV9H6A4"/>
<dbReference type="PROSITE" id="PS00498">
    <property type="entry name" value="TYROSINASE_2"/>
    <property type="match status" value="1"/>
</dbReference>
<dbReference type="PANTHER" id="PTHR11474:SF125">
    <property type="entry name" value="N-ACETYL-6-HYDROXYTRYPTOPHAN OXIDASE IVOB-RELATED"/>
    <property type="match status" value="1"/>
</dbReference>
<evidence type="ECO:0000313" key="6">
    <source>
        <dbReference type="Proteomes" id="UP001321760"/>
    </source>
</evidence>
<dbReference type="GO" id="GO:0046872">
    <property type="term" value="F:metal ion binding"/>
    <property type="evidence" value="ECO:0007669"/>
    <property type="project" value="UniProtKB-KW"/>
</dbReference>
<dbReference type="PROSITE" id="PS00497">
    <property type="entry name" value="TYROSINASE_1"/>
    <property type="match status" value="1"/>
</dbReference>
<feature type="domain" description="Tyrosinase copper-binding" evidence="3">
    <location>
        <begin position="119"/>
        <end position="136"/>
    </location>
</feature>
<reference evidence="5" key="2">
    <citation type="submission" date="2023-05" db="EMBL/GenBank/DDBJ databases">
        <authorList>
            <consortium name="Lawrence Berkeley National Laboratory"/>
            <person name="Steindorff A."/>
            <person name="Hensen N."/>
            <person name="Bonometti L."/>
            <person name="Westerberg I."/>
            <person name="Brannstrom I.O."/>
            <person name="Guillou S."/>
            <person name="Cros-Aarteil S."/>
            <person name="Calhoun S."/>
            <person name="Haridas S."/>
            <person name="Kuo A."/>
            <person name="Mondo S."/>
            <person name="Pangilinan J."/>
            <person name="Riley R."/>
            <person name="Labutti K."/>
            <person name="Andreopoulos B."/>
            <person name="Lipzen A."/>
            <person name="Chen C."/>
            <person name="Yanf M."/>
            <person name="Daum C."/>
            <person name="Ng V."/>
            <person name="Clum A."/>
            <person name="Ohm R."/>
            <person name="Martin F."/>
            <person name="Silar P."/>
            <person name="Natvig D."/>
            <person name="Lalanne C."/>
            <person name="Gautier V."/>
            <person name="Ament-Velasquez S.L."/>
            <person name="Kruys A."/>
            <person name="Hutchinson M.I."/>
            <person name="Powell A.J."/>
            <person name="Barry K."/>
            <person name="Miller A.N."/>
            <person name="Grigoriev I.V."/>
            <person name="Debuchy R."/>
            <person name="Gladieux P."/>
            <person name="Thoren M.H."/>
            <person name="Johannesson H."/>
        </authorList>
    </citation>
    <scope>NUCLEOTIDE SEQUENCE</scope>
    <source>
        <strain evidence="5">PSN243</strain>
    </source>
</reference>
<dbReference type="PRINTS" id="PR00092">
    <property type="entry name" value="TYROSINASE"/>
</dbReference>
<feature type="domain" description="Tyrosinase copper-binding" evidence="4">
    <location>
        <begin position="311"/>
        <end position="322"/>
    </location>
</feature>
<keyword evidence="6" id="KW-1185">Reference proteome</keyword>
<dbReference type="EMBL" id="MU865914">
    <property type="protein sequence ID" value="KAK4455401.1"/>
    <property type="molecule type" value="Genomic_DNA"/>
</dbReference>
<dbReference type="GO" id="GO:0016491">
    <property type="term" value="F:oxidoreductase activity"/>
    <property type="evidence" value="ECO:0007669"/>
    <property type="project" value="UniProtKB-KW"/>
</dbReference>
<evidence type="ECO:0000256" key="1">
    <source>
        <dbReference type="ARBA" id="ARBA00022723"/>
    </source>
</evidence>
<proteinExistence type="predicted"/>
<reference evidence="5" key="1">
    <citation type="journal article" date="2023" name="Mol. Phylogenet. Evol.">
        <title>Genome-scale phylogeny and comparative genomics of the fungal order Sordariales.</title>
        <authorList>
            <person name="Hensen N."/>
            <person name="Bonometti L."/>
            <person name="Westerberg I."/>
            <person name="Brannstrom I.O."/>
            <person name="Guillou S."/>
            <person name="Cros-Aarteil S."/>
            <person name="Calhoun S."/>
            <person name="Haridas S."/>
            <person name="Kuo A."/>
            <person name="Mondo S."/>
            <person name="Pangilinan J."/>
            <person name="Riley R."/>
            <person name="LaButti K."/>
            <person name="Andreopoulos B."/>
            <person name="Lipzen A."/>
            <person name="Chen C."/>
            <person name="Yan M."/>
            <person name="Daum C."/>
            <person name="Ng V."/>
            <person name="Clum A."/>
            <person name="Steindorff A."/>
            <person name="Ohm R.A."/>
            <person name="Martin F."/>
            <person name="Silar P."/>
            <person name="Natvig D.O."/>
            <person name="Lalanne C."/>
            <person name="Gautier V."/>
            <person name="Ament-Velasquez S.L."/>
            <person name="Kruys A."/>
            <person name="Hutchinson M.I."/>
            <person name="Powell A.J."/>
            <person name="Barry K."/>
            <person name="Miller A.N."/>
            <person name="Grigoriev I.V."/>
            <person name="Debuchy R."/>
            <person name="Gladieux P."/>
            <person name="Hiltunen Thoren M."/>
            <person name="Johannesson H."/>
        </authorList>
    </citation>
    <scope>NUCLEOTIDE SEQUENCE</scope>
    <source>
        <strain evidence="5">PSN243</strain>
    </source>
</reference>
<dbReference type="InterPro" id="IPR002227">
    <property type="entry name" value="Tyrosinase_Cu-bd"/>
</dbReference>
<protein>
    <recommendedName>
        <fullName evidence="3 4">Tyrosinase copper-binding domain-containing protein</fullName>
    </recommendedName>
</protein>
<dbReference type="Proteomes" id="UP001321760">
    <property type="component" value="Unassembled WGS sequence"/>
</dbReference>
<keyword evidence="1" id="KW-0479">Metal-binding</keyword>
<dbReference type="InterPro" id="IPR008922">
    <property type="entry name" value="Di-copper_centre_dom_sf"/>
</dbReference>
<dbReference type="Pfam" id="PF00264">
    <property type="entry name" value="Tyrosinase"/>
    <property type="match status" value="1"/>
</dbReference>
<dbReference type="SUPFAM" id="SSF48056">
    <property type="entry name" value="Di-copper centre-containing domain"/>
    <property type="match status" value="1"/>
</dbReference>
<evidence type="ECO:0000259" key="4">
    <source>
        <dbReference type="PROSITE" id="PS00498"/>
    </source>
</evidence>
<dbReference type="PANTHER" id="PTHR11474">
    <property type="entry name" value="TYROSINASE FAMILY MEMBER"/>
    <property type="match status" value="1"/>
</dbReference>